<reference evidence="1 2" key="1">
    <citation type="journal article" date="2018" name="Biodegradation">
        <title>1,4-Dioxane degradation characteristics of Rhodococcus aetherivorans JCM 14343.</title>
        <authorList>
            <person name="Inoue D."/>
            <person name="Tsunoda T."/>
            <person name="Yamamoto N."/>
            <person name="Ike M."/>
            <person name="Sei K."/>
        </authorList>
    </citation>
    <scope>NUCLEOTIDE SEQUENCE [LARGE SCALE GENOMIC DNA]</scope>
    <source>
        <strain evidence="1 2">JCM 14343</strain>
    </source>
</reference>
<dbReference type="EMBL" id="BLAH01000009">
    <property type="protein sequence ID" value="GES35158.1"/>
    <property type="molecule type" value="Genomic_DNA"/>
</dbReference>
<comment type="caution">
    <text evidence="1">The sequence shown here is derived from an EMBL/GenBank/DDBJ whole genome shotgun (WGS) entry which is preliminary data.</text>
</comment>
<name>A0ABQ0YF71_9NOCA</name>
<sequence length="143" mass="15376">MARRGDMADLTGPGDGTSGRIRRLTQAALNADVTIARIEGVADGIGVSLANFDRVLGRFDEQLGDFAVAVDRLGASIDRVDLTLRKIERIVDTADWLLTPVTATRRQLTRLPAEILPVLHGPWRDVSGLARTVLRGLGRPGPG</sequence>
<accession>A0ABQ0YF71</accession>
<evidence type="ECO:0000313" key="2">
    <source>
        <dbReference type="Proteomes" id="UP000325466"/>
    </source>
</evidence>
<evidence type="ECO:0000313" key="1">
    <source>
        <dbReference type="EMBL" id="GES35158.1"/>
    </source>
</evidence>
<organism evidence="1 2">
    <name type="scientific">Rhodococcus aetherivorans</name>
    <dbReference type="NCBI Taxonomy" id="191292"/>
    <lineage>
        <taxon>Bacteria</taxon>
        <taxon>Bacillati</taxon>
        <taxon>Actinomycetota</taxon>
        <taxon>Actinomycetes</taxon>
        <taxon>Mycobacteriales</taxon>
        <taxon>Nocardiaceae</taxon>
        <taxon>Rhodococcus</taxon>
    </lineage>
</organism>
<protein>
    <submittedName>
        <fullName evidence="1">Uncharacterized protein</fullName>
    </submittedName>
</protein>
<dbReference type="Proteomes" id="UP000325466">
    <property type="component" value="Unassembled WGS sequence"/>
</dbReference>
<keyword evidence="2" id="KW-1185">Reference proteome</keyword>
<gene>
    <name evidence="1" type="ORF">RAJCM14343_0405</name>
</gene>
<proteinExistence type="predicted"/>